<feature type="domain" description="Enoyl reductase (ER)" evidence="7">
    <location>
        <begin position="18"/>
        <end position="384"/>
    </location>
</feature>
<evidence type="ECO:0000256" key="3">
    <source>
        <dbReference type="ARBA" id="ARBA00022723"/>
    </source>
</evidence>
<dbReference type="SUPFAM" id="SSF50129">
    <property type="entry name" value="GroES-like"/>
    <property type="match status" value="1"/>
</dbReference>
<proteinExistence type="inferred from homology"/>
<dbReference type="InterPro" id="IPR013149">
    <property type="entry name" value="ADH-like_C"/>
</dbReference>
<sequence length="386" mass="40584">MEQPNNIHTQAYVVNQKGAPFILQDVILDEVLPSEVLVEMKYTGLCHTDIVVQNGGMPIANYPVVLGHEGVGIVRWIGSAVSNKSLNPGDTVALSFHTCQQCKNCKAGRCGGCPDMTKVNFLNTARTSPGSKSPISLPDDTSVHGQFFGQSSLSKLAVVAERSVVKLDARPAELPYLPPMGCGYLTGAGTVLNVLQPQGHDRIVVLGLGAVGFAAILAAKALGVSRIVAVDLVGAKLDLALSLGATDTLNTSANPDLILGLREILPDGADNIIDATGAPRLLENSIQCLAHGGTLALVGVPPPHATLSVNALDLLLSCKRIVGVIEGLSDPRVFVPQLFQLFRDGRFPVDRLAKVYPAHQLSQAIEDLKSGLASTSRSNSMLVIAS</sequence>
<dbReference type="SMART" id="SM00829">
    <property type="entry name" value="PKS_ER"/>
    <property type="match status" value="1"/>
</dbReference>
<dbReference type="RefSeq" id="XP_041560392.1">
    <property type="nucleotide sequence ID" value="XM_041694576.1"/>
</dbReference>
<dbReference type="InterPro" id="IPR011032">
    <property type="entry name" value="GroES-like_sf"/>
</dbReference>
<dbReference type="Proteomes" id="UP000654913">
    <property type="component" value="Chromosome 6"/>
</dbReference>
<keyword evidence="4 6" id="KW-0862">Zinc</keyword>
<dbReference type="GO" id="GO:0008270">
    <property type="term" value="F:zinc ion binding"/>
    <property type="evidence" value="ECO:0007669"/>
    <property type="project" value="InterPro"/>
</dbReference>
<evidence type="ECO:0000256" key="6">
    <source>
        <dbReference type="RuleBase" id="RU361277"/>
    </source>
</evidence>
<reference evidence="8" key="2">
    <citation type="submission" date="2021-02" db="EMBL/GenBank/DDBJ databases">
        <title>Aspergillus puulaauensis MK2 genome sequence.</title>
        <authorList>
            <person name="Futagami T."/>
            <person name="Mori K."/>
            <person name="Kadooka C."/>
            <person name="Tanaka T."/>
        </authorList>
    </citation>
    <scope>NUCLEOTIDE SEQUENCE</scope>
    <source>
        <strain evidence="8">MK2</strain>
    </source>
</reference>
<dbReference type="PROSITE" id="PS00059">
    <property type="entry name" value="ADH_ZINC"/>
    <property type="match status" value="1"/>
</dbReference>
<organism evidence="8 9">
    <name type="scientific">Aspergillus puulaauensis</name>
    <dbReference type="NCBI Taxonomy" id="1220207"/>
    <lineage>
        <taxon>Eukaryota</taxon>
        <taxon>Fungi</taxon>
        <taxon>Dikarya</taxon>
        <taxon>Ascomycota</taxon>
        <taxon>Pezizomycotina</taxon>
        <taxon>Eurotiomycetes</taxon>
        <taxon>Eurotiomycetidae</taxon>
        <taxon>Eurotiales</taxon>
        <taxon>Aspergillaceae</taxon>
        <taxon>Aspergillus</taxon>
    </lineage>
</organism>
<dbReference type="InterPro" id="IPR036291">
    <property type="entry name" value="NAD(P)-bd_dom_sf"/>
</dbReference>
<dbReference type="PANTHER" id="PTHR43350">
    <property type="entry name" value="NAD-DEPENDENT ALCOHOL DEHYDROGENASE"/>
    <property type="match status" value="1"/>
</dbReference>
<keyword evidence="3 6" id="KW-0479">Metal-binding</keyword>
<evidence type="ECO:0000259" key="7">
    <source>
        <dbReference type="SMART" id="SM00829"/>
    </source>
</evidence>
<dbReference type="InterPro" id="IPR002328">
    <property type="entry name" value="ADH_Zn_CS"/>
</dbReference>
<dbReference type="InterPro" id="IPR013154">
    <property type="entry name" value="ADH-like_N"/>
</dbReference>
<dbReference type="GeneID" id="64978203"/>
<comment type="cofactor">
    <cofactor evidence="1 6">
        <name>Zn(2+)</name>
        <dbReference type="ChEBI" id="CHEBI:29105"/>
    </cofactor>
</comment>
<comment type="similarity">
    <text evidence="2 6">Belongs to the zinc-containing alcohol dehydrogenase family.</text>
</comment>
<dbReference type="EMBL" id="AP024448">
    <property type="protein sequence ID" value="BCS28206.1"/>
    <property type="molecule type" value="Genomic_DNA"/>
</dbReference>
<name>A0A7R7XV88_9EURO</name>
<dbReference type="Pfam" id="PF00107">
    <property type="entry name" value="ADH_zinc_N"/>
    <property type="match status" value="1"/>
</dbReference>
<evidence type="ECO:0000313" key="9">
    <source>
        <dbReference type="Proteomes" id="UP000654913"/>
    </source>
</evidence>
<dbReference type="PANTHER" id="PTHR43350:SF20">
    <property type="entry name" value="ENOYL REDUCTASE (ER) DOMAIN-CONTAINING PROTEIN"/>
    <property type="match status" value="1"/>
</dbReference>
<accession>A0A7R7XV88</accession>
<dbReference type="KEGG" id="apuu:APUU_61254S"/>
<dbReference type="Gene3D" id="3.90.180.10">
    <property type="entry name" value="Medium-chain alcohol dehydrogenases, catalytic domain"/>
    <property type="match status" value="1"/>
</dbReference>
<protein>
    <recommendedName>
        <fullName evidence="7">Enoyl reductase (ER) domain-containing protein</fullName>
    </recommendedName>
</protein>
<dbReference type="Gene3D" id="3.40.50.720">
    <property type="entry name" value="NAD(P)-binding Rossmann-like Domain"/>
    <property type="match status" value="1"/>
</dbReference>
<evidence type="ECO:0000256" key="2">
    <source>
        <dbReference type="ARBA" id="ARBA00008072"/>
    </source>
</evidence>
<keyword evidence="5" id="KW-0560">Oxidoreductase</keyword>
<evidence type="ECO:0000256" key="1">
    <source>
        <dbReference type="ARBA" id="ARBA00001947"/>
    </source>
</evidence>
<dbReference type="SUPFAM" id="SSF51735">
    <property type="entry name" value="NAD(P)-binding Rossmann-fold domains"/>
    <property type="match status" value="1"/>
</dbReference>
<dbReference type="OrthoDB" id="1560166at2759"/>
<dbReference type="Pfam" id="PF08240">
    <property type="entry name" value="ADH_N"/>
    <property type="match status" value="1"/>
</dbReference>
<evidence type="ECO:0000256" key="4">
    <source>
        <dbReference type="ARBA" id="ARBA00022833"/>
    </source>
</evidence>
<evidence type="ECO:0000313" key="8">
    <source>
        <dbReference type="EMBL" id="BCS28206.1"/>
    </source>
</evidence>
<gene>
    <name evidence="8" type="ORF">APUU_61254S</name>
</gene>
<keyword evidence="9" id="KW-1185">Reference proteome</keyword>
<dbReference type="CDD" id="cd08278">
    <property type="entry name" value="benzyl_alcohol_DH"/>
    <property type="match status" value="1"/>
</dbReference>
<evidence type="ECO:0000256" key="5">
    <source>
        <dbReference type="ARBA" id="ARBA00023002"/>
    </source>
</evidence>
<dbReference type="InterPro" id="IPR020843">
    <property type="entry name" value="ER"/>
</dbReference>
<reference evidence="8" key="1">
    <citation type="submission" date="2021-01" db="EMBL/GenBank/DDBJ databases">
        <authorList>
            <consortium name="Aspergillus puulaauensis MK2 genome sequencing consortium"/>
            <person name="Kazuki M."/>
            <person name="Futagami T."/>
        </authorList>
    </citation>
    <scope>NUCLEOTIDE SEQUENCE</scope>
    <source>
        <strain evidence="8">MK2</strain>
    </source>
</reference>
<dbReference type="AlphaFoldDB" id="A0A7R7XV88"/>
<dbReference type="GO" id="GO:0016491">
    <property type="term" value="F:oxidoreductase activity"/>
    <property type="evidence" value="ECO:0007669"/>
    <property type="project" value="UniProtKB-KW"/>
</dbReference>